<gene>
    <name evidence="1" type="ORF">HWQ67_12205</name>
</gene>
<name>A0ABS6S1Q2_9BACT</name>
<keyword evidence="2" id="KW-1185">Reference proteome</keyword>
<proteinExistence type="predicted"/>
<sequence>MERLVSTRQVDYKTAVKMARIACADEAIRIEVMRLWKHAGFIEKSPMEEALDALEYFRTHPGDPLAVNMVVESVEKAFQYLEER</sequence>
<evidence type="ECO:0000313" key="2">
    <source>
        <dbReference type="Proteomes" id="UP001196980"/>
    </source>
</evidence>
<dbReference type="Proteomes" id="UP001196980">
    <property type="component" value="Unassembled WGS sequence"/>
</dbReference>
<organism evidence="1 2">
    <name type="scientific">Candidatus Magnetobacterium casense</name>
    <dbReference type="NCBI Taxonomy" id="1455061"/>
    <lineage>
        <taxon>Bacteria</taxon>
        <taxon>Pseudomonadati</taxon>
        <taxon>Nitrospirota</taxon>
        <taxon>Thermodesulfovibrionia</taxon>
        <taxon>Thermodesulfovibrionales</taxon>
        <taxon>Candidatus Magnetobacteriaceae</taxon>
        <taxon>Candidatus Magnetobacterium</taxon>
    </lineage>
</organism>
<comment type="caution">
    <text evidence="1">The sequence shown here is derived from an EMBL/GenBank/DDBJ whole genome shotgun (WGS) entry which is preliminary data.</text>
</comment>
<evidence type="ECO:0000313" key="1">
    <source>
        <dbReference type="EMBL" id="MBV6342348.1"/>
    </source>
</evidence>
<dbReference type="RefSeq" id="WP_218252967.1">
    <property type="nucleotide sequence ID" value="NZ_JABXWD010000240.1"/>
</dbReference>
<dbReference type="EMBL" id="JABXWD010000240">
    <property type="protein sequence ID" value="MBV6342348.1"/>
    <property type="molecule type" value="Genomic_DNA"/>
</dbReference>
<reference evidence="1 2" key="1">
    <citation type="journal article" date="2020" name="J Geophys Res Biogeosci">
        <title>Magnetotaxis as an Adaptation to Enable Bacterial Shuttling of Microbial Sulfur and Sulfur Cycling Across Aquatic Oxic#Anoxic Interfaces.</title>
        <authorList>
            <person name="Li J."/>
            <person name="Liu P."/>
            <person name="Wang J."/>
            <person name="Roberts A.P."/>
            <person name="Pan Y."/>
        </authorList>
    </citation>
    <scope>NUCLEOTIDE SEQUENCE [LARGE SCALE GENOMIC DNA]</scope>
    <source>
        <strain evidence="1 2">MYR-1_YQ</strain>
    </source>
</reference>
<protein>
    <submittedName>
        <fullName evidence="1">Uncharacterized protein</fullName>
    </submittedName>
</protein>
<accession>A0ABS6S1Q2</accession>